<evidence type="ECO:0000313" key="4">
    <source>
        <dbReference type="Proteomes" id="UP000230750"/>
    </source>
</evidence>
<dbReference type="AlphaFoldDB" id="A0A2G8LD63"/>
<dbReference type="PANTHER" id="PTHR46791">
    <property type="entry name" value="EXPRESSED PROTEIN"/>
    <property type="match status" value="1"/>
</dbReference>
<evidence type="ECO:0000313" key="3">
    <source>
        <dbReference type="EMBL" id="PIK58183.1"/>
    </source>
</evidence>
<dbReference type="PANTHER" id="PTHR46791:SF9">
    <property type="entry name" value="INTEGRASE CATALYTIC DOMAIN-CONTAINING PROTEIN"/>
    <property type="match status" value="1"/>
</dbReference>
<protein>
    <recommendedName>
        <fullName evidence="2">Integrase core domain-containing protein</fullName>
    </recommendedName>
</protein>
<evidence type="ECO:0000256" key="1">
    <source>
        <dbReference type="SAM" id="Coils"/>
    </source>
</evidence>
<keyword evidence="1" id="KW-0175">Coiled coil</keyword>
<dbReference type="Proteomes" id="UP000230750">
    <property type="component" value="Unassembled WGS sequence"/>
</dbReference>
<dbReference type="Pfam" id="PF24764">
    <property type="entry name" value="rva_4"/>
    <property type="match status" value="1"/>
</dbReference>
<organism evidence="3 4">
    <name type="scientific">Stichopus japonicus</name>
    <name type="common">Sea cucumber</name>
    <dbReference type="NCBI Taxonomy" id="307972"/>
    <lineage>
        <taxon>Eukaryota</taxon>
        <taxon>Metazoa</taxon>
        <taxon>Echinodermata</taxon>
        <taxon>Eleutherozoa</taxon>
        <taxon>Echinozoa</taxon>
        <taxon>Holothuroidea</taxon>
        <taxon>Aspidochirotacea</taxon>
        <taxon>Aspidochirotida</taxon>
        <taxon>Stichopodidae</taxon>
        <taxon>Apostichopus</taxon>
    </lineage>
</organism>
<reference evidence="3 4" key="1">
    <citation type="journal article" date="2017" name="PLoS Biol.">
        <title>The sea cucumber genome provides insights into morphological evolution and visceral regeneration.</title>
        <authorList>
            <person name="Zhang X."/>
            <person name="Sun L."/>
            <person name="Yuan J."/>
            <person name="Sun Y."/>
            <person name="Gao Y."/>
            <person name="Zhang L."/>
            <person name="Li S."/>
            <person name="Dai H."/>
            <person name="Hamel J.F."/>
            <person name="Liu C."/>
            <person name="Yu Y."/>
            <person name="Liu S."/>
            <person name="Lin W."/>
            <person name="Guo K."/>
            <person name="Jin S."/>
            <person name="Xu P."/>
            <person name="Storey K.B."/>
            <person name="Huan P."/>
            <person name="Zhang T."/>
            <person name="Zhou Y."/>
            <person name="Zhang J."/>
            <person name="Lin C."/>
            <person name="Li X."/>
            <person name="Xing L."/>
            <person name="Huo D."/>
            <person name="Sun M."/>
            <person name="Wang L."/>
            <person name="Mercier A."/>
            <person name="Li F."/>
            <person name="Yang H."/>
            <person name="Xiang J."/>
        </authorList>
    </citation>
    <scope>NUCLEOTIDE SEQUENCE [LARGE SCALE GENOMIC DNA]</scope>
    <source>
        <strain evidence="3">Shaxun</strain>
        <tissue evidence="3">Muscle</tissue>
    </source>
</reference>
<comment type="caution">
    <text evidence="3">The sequence shown here is derived from an EMBL/GenBank/DDBJ whole genome shotgun (WGS) entry which is preliminary data.</text>
</comment>
<dbReference type="InterPro" id="IPR058913">
    <property type="entry name" value="Integrase_dom_put"/>
</dbReference>
<dbReference type="STRING" id="307972.A0A2G8LD63"/>
<accession>A0A2G8LD63</accession>
<dbReference type="EMBL" id="MRZV01000120">
    <property type="protein sequence ID" value="PIK58183.1"/>
    <property type="molecule type" value="Genomic_DNA"/>
</dbReference>
<name>A0A2G8LD63_STIJA</name>
<proteinExistence type="predicted"/>
<feature type="domain" description="Integrase core" evidence="2">
    <location>
        <begin position="222"/>
        <end position="265"/>
    </location>
</feature>
<sequence length="329" mass="37359">MAGIEAQPVLDRISRILTEVLRLLTENNNAEEAKRRLQHASVNLRRVSGTLDPNKFEAIMMPIGELLSICDAELMGTNGPNIISTQHGNGLSTGAERMLSGNRGRPKVLIPVEQLKKLFYKGFTSKQMAKLFRCSTSTINKLCLENNLKMRDRYSNISEEELRTWVSRLHNQHPNSGAQMMMGYLKANGIVVPRKKVRDLLRTVDPVGTGRRWGAAVARRTYSVPCTNSLWHIDAHQKLVRWGFHTHGCIDGFSRLVPYLACETKGMELSCNSYRKSQNPEQLWFEGVLTKADSSHTAINELFENQHSLESRIEETYHLLWDLTVVIEE</sequence>
<gene>
    <name evidence="3" type="ORF">BSL78_04907</name>
</gene>
<evidence type="ECO:0000259" key="2">
    <source>
        <dbReference type="Pfam" id="PF24764"/>
    </source>
</evidence>
<keyword evidence="4" id="KW-1185">Reference proteome</keyword>
<dbReference type="OrthoDB" id="2686689at2759"/>
<feature type="coiled-coil region" evidence="1">
    <location>
        <begin position="20"/>
        <end position="47"/>
    </location>
</feature>